<evidence type="ECO:0000256" key="1">
    <source>
        <dbReference type="SAM" id="SignalP"/>
    </source>
</evidence>
<dbReference type="SMART" id="SM00718">
    <property type="entry name" value="DM4_12"/>
    <property type="match status" value="1"/>
</dbReference>
<feature type="chain" id="PRO_5040377384" evidence="1">
    <location>
        <begin position="20"/>
        <end position="270"/>
    </location>
</feature>
<proteinExistence type="predicted"/>
<dbReference type="Pfam" id="PF07841">
    <property type="entry name" value="DM4_12"/>
    <property type="match status" value="1"/>
</dbReference>
<protein>
    <submittedName>
        <fullName evidence="2">Uncharacterized protein</fullName>
    </submittedName>
</protein>
<name>A0A9N9R7F8_9NEOP</name>
<evidence type="ECO:0000313" key="2">
    <source>
        <dbReference type="EMBL" id="CAG9791034.1"/>
    </source>
</evidence>
<reference evidence="2" key="2">
    <citation type="submission" date="2022-10" db="EMBL/GenBank/DDBJ databases">
        <authorList>
            <consortium name="ENA_rothamsted_submissions"/>
            <consortium name="culmorum"/>
            <person name="King R."/>
        </authorList>
    </citation>
    <scope>NUCLEOTIDE SEQUENCE</scope>
</reference>
<dbReference type="PANTHER" id="PTHR21398">
    <property type="entry name" value="AGAP007094-PA"/>
    <property type="match status" value="1"/>
</dbReference>
<gene>
    <name evidence="2" type="ORF">DIATSA_LOCUS8672</name>
</gene>
<reference evidence="2" key="1">
    <citation type="submission" date="2021-12" db="EMBL/GenBank/DDBJ databases">
        <authorList>
            <person name="King R."/>
        </authorList>
    </citation>
    <scope>NUCLEOTIDE SEQUENCE</scope>
</reference>
<evidence type="ECO:0000313" key="3">
    <source>
        <dbReference type="Proteomes" id="UP001153714"/>
    </source>
</evidence>
<dbReference type="AlphaFoldDB" id="A0A9N9R7F8"/>
<dbReference type="InterPro" id="IPR006631">
    <property type="entry name" value="DM4_12"/>
</dbReference>
<dbReference type="EMBL" id="OU893334">
    <property type="protein sequence ID" value="CAG9791034.1"/>
    <property type="molecule type" value="Genomic_DNA"/>
</dbReference>
<dbReference type="PANTHER" id="PTHR21398:SF1">
    <property type="entry name" value="FI03705P"/>
    <property type="match status" value="1"/>
</dbReference>
<keyword evidence="1" id="KW-0732">Signal</keyword>
<accession>A0A9N9R7F8</accession>
<dbReference type="Proteomes" id="UP001153714">
    <property type="component" value="Chromosome 3"/>
</dbReference>
<feature type="signal peptide" evidence="1">
    <location>
        <begin position="1"/>
        <end position="19"/>
    </location>
</feature>
<dbReference type="OrthoDB" id="6617264at2759"/>
<keyword evidence="3" id="KW-1185">Reference proteome</keyword>
<organism evidence="2 3">
    <name type="scientific">Diatraea saccharalis</name>
    <name type="common">sugarcane borer</name>
    <dbReference type="NCBI Taxonomy" id="40085"/>
    <lineage>
        <taxon>Eukaryota</taxon>
        <taxon>Metazoa</taxon>
        <taxon>Ecdysozoa</taxon>
        <taxon>Arthropoda</taxon>
        <taxon>Hexapoda</taxon>
        <taxon>Insecta</taxon>
        <taxon>Pterygota</taxon>
        <taxon>Neoptera</taxon>
        <taxon>Endopterygota</taxon>
        <taxon>Lepidoptera</taxon>
        <taxon>Glossata</taxon>
        <taxon>Ditrysia</taxon>
        <taxon>Pyraloidea</taxon>
        <taxon>Crambidae</taxon>
        <taxon>Crambinae</taxon>
        <taxon>Diatraea</taxon>
    </lineage>
</organism>
<sequence length="270" mass="31018">MVYMKILVIFLVSLIQISSQDVDKTGGRSIVLSRTKRFLVFPEGSSLQLVFCLTYPNISPIGDIVLWGYTSALAFELPQDPYSPFNHRADPLHRRADNKAIYYTDENGKVLHKRPYERKFIVNPAFAKRSTDELSSAYFKKGTRVSSEIYRKQMHASKNKREFLKSEHMDRRSIEFHRLSRGSLYQKIETMLTGLGGDGRQCLLKTLCLVGQTRDWPQGTFLQEILRAVFTFPKGHDKDDFTEKYDEALNSSISCEKAYPDCATTYSEPV</sequence>